<dbReference type="PANTHER" id="PTHR35368">
    <property type="entry name" value="HYDROPEROXIDE REDUCTASE"/>
    <property type="match status" value="1"/>
</dbReference>
<sequence>MRANSIVRQRQFPLTRTYQENPEKAMITDVALVEGKNFDQPFHTQVCINDELQLPLRIGVHRALGGYHDLPNPGDLLCATLVACFESTLRMIANRIGIELESTLVKAEAHVDVRGTLMLDRTVPVAFQSIDLDIKMGIKDGMKRVSLLLKATEESCVIFQTFKKALPILIRHEVLDLKKA</sequence>
<evidence type="ECO:0000313" key="1">
    <source>
        <dbReference type="EMBL" id="MUP42894.1"/>
    </source>
</evidence>
<name>A0A7K1LQ21_9FLAO</name>
<dbReference type="Pfam" id="PF02566">
    <property type="entry name" value="OsmC"/>
    <property type="match status" value="1"/>
</dbReference>
<dbReference type="EMBL" id="VJVW01000003">
    <property type="protein sequence ID" value="MUP42894.1"/>
    <property type="molecule type" value="Genomic_DNA"/>
</dbReference>
<accession>A0A7K1LQ21</accession>
<proteinExistence type="predicted"/>
<dbReference type="AlphaFoldDB" id="A0A7K1LQ21"/>
<reference evidence="1 2" key="1">
    <citation type="submission" date="2019-07" db="EMBL/GenBank/DDBJ databases">
        <title>Gramella aestuarii sp. nov., isolated from a tidal flat, and emended description of Gramella echinicola.</title>
        <authorList>
            <person name="Liu L."/>
        </authorList>
    </citation>
    <scope>NUCLEOTIDE SEQUENCE [LARGE SCALE GENOMIC DNA]</scope>
    <source>
        <strain evidence="1 2">BS12</strain>
    </source>
</reference>
<organism evidence="1 2">
    <name type="scientific">Christiangramia aestuarii</name>
    <dbReference type="NCBI Taxonomy" id="1028746"/>
    <lineage>
        <taxon>Bacteria</taxon>
        <taxon>Pseudomonadati</taxon>
        <taxon>Bacteroidota</taxon>
        <taxon>Flavobacteriia</taxon>
        <taxon>Flavobacteriales</taxon>
        <taxon>Flavobacteriaceae</taxon>
        <taxon>Christiangramia</taxon>
    </lineage>
</organism>
<dbReference type="SUPFAM" id="SSF82784">
    <property type="entry name" value="OsmC-like"/>
    <property type="match status" value="1"/>
</dbReference>
<dbReference type="Proteomes" id="UP000460416">
    <property type="component" value="Unassembled WGS sequence"/>
</dbReference>
<dbReference type="RefSeq" id="WP_156276472.1">
    <property type="nucleotide sequence ID" value="NZ_BAABGI010000003.1"/>
</dbReference>
<dbReference type="OrthoDB" id="1433018at2"/>
<dbReference type="Gene3D" id="3.30.300.20">
    <property type="match status" value="1"/>
</dbReference>
<gene>
    <name evidence="1" type="ORF">FLP08_09935</name>
</gene>
<protein>
    <submittedName>
        <fullName evidence="1">OsmC family protein</fullName>
    </submittedName>
</protein>
<comment type="caution">
    <text evidence="1">The sequence shown here is derived from an EMBL/GenBank/DDBJ whole genome shotgun (WGS) entry which is preliminary data.</text>
</comment>
<keyword evidence="2" id="KW-1185">Reference proteome</keyword>
<evidence type="ECO:0000313" key="2">
    <source>
        <dbReference type="Proteomes" id="UP000460416"/>
    </source>
</evidence>
<dbReference type="InterPro" id="IPR003718">
    <property type="entry name" value="OsmC/Ohr_fam"/>
</dbReference>
<dbReference type="InterPro" id="IPR015946">
    <property type="entry name" value="KH_dom-like_a/b"/>
</dbReference>
<dbReference type="InterPro" id="IPR052924">
    <property type="entry name" value="OsmC/Ohr_hydroprdx_reductase"/>
</dbReference>
<dbReference type="PANTHER" id="PTHR35368:SF1">
    <property type="entry name" value="HYDROPEROXIDE REDUCTASE"/>
    <property type="match status" value="1"/>
</dbReference>
<dbReference type="InterPro" id="IPR036102">
    <property type="entry name" value="OsmC/Ohrsf"/>
</dbReference>